<dbReference type="Pfam" id="PF13184">
    <property type="entry name" value="KH_NusA_1st"/>
    <property type="match status" value="1"/>
</dbReference>
<keyword evidence="1" id="KW-0806">Transcription termination</keyword>
<keyword evidence="2" id="KW-0963">Cytoplasm</keyword>
<sequence>MKKEKTPEQIEREYSKKMYGAIKAYSDSMKLPLEQMVELFSEEITNIINKKIDPEANIVLEIDPKKEQILTYNTNTLVVEDEAFDPEDYAQAIYNVPLSKALKVDKKAQVDDEIKVRVNLSLLSESPSPEVKQVLKIVQQSLIQRIKTFQKTLLFNTYSQKIGQKIYVEFTSKNKDGSWNVKICQDGATVYLPASMISAKRKVQPGYKCDVIIEEVDEFSKLSQIKVSLDSPAMVRTELIENIPELNQGLIEIVGVFRRPGERTKVAVKKADATTVDFDLYGALIGPGGQRINNISKKLDGEKLDIVQWSPEIKTYVANAMSPSNVVDVIAKNPNDDNPRQFYVIVPNQDLTPAIGKKGINVLLASSLTRTQLDVLSVQQAEEKGLVFDHSKLEQLTQSGARRNVGRKKLENVKTNKTRTKNPSPFQELKVDMSSFDKDVAAFELEEQETFNTSQNLDFEELFNKFTETEANEELTEVKEEQPVPPVATVVKETKKDVENYKRAKKALENFQVDNDLANFGLDEELDFSDFDDEDWN</sequence>
<reference evidence="9 10" key="1">
    <citation type="submission" date="2019-01" db="EMBL/GenBank/DDBJ databases">
        <authorList>
            <consortium name="Pathogen Informatics"/>
        </authorList>
    </citation>
    <scope>NUCLEOTIDE SEQUENCE [LARGE SCALE GENOMIC DNA]</scope>
    <source>
        <strain evidence="9 10">NCTC10184</strain>
    </source>
</reference>
<evidence type="ECO:0000256" key="4">
    <source>
        <dbReference type="ARBA" id="ARBA00023015"/>
    </source>
</evidence>
<evidence type="ECO:0000259" key="7">
    <source>
        <dbReference type="Pfam" id="PF13184"/>
    </source>
</evidence>
<dbReference type="KEGG" id="mcob:NCTC10184_00566"/>
<feature type="domain" description="Transcription factor NusA first KH" evidence="7">
    <location>
        <begin position="231"/>
        <end position="309"/>
    </location>
</feature>
<dbReference type="SUPFAM" id="SSF54814">
    <property type="entry name" value="Prokaryotic type KH domain (KH-domain type II)"/>
    <property type="match status" value="2"/>
</dbReference>
<dbReference type="AlphaFoldDB" id="A0A449BAV6"/>
<feature type="domain" description="Transcription factor NusA N-terminal" evidence="6">
    <location>
        <begin position="19"/>
        <end position="134"/>
    </location>
</feature>
<dbReference type="InterPro" id="IPR009019">
    <property type="entry name" value="KH_sf_prok-type"/>
</dbReference>
<dbReference type="Proteomes" id="UP000290876">
    <property type="component" value="Chromosome"/>
</dbReference>
<dbReference type="Pfam" id="PF26594">
    <property type="entry name" value="KH_NusA_2nd"/>
    <property type="match status" value="1"/>
</dbReference>
<evidence type="ECO:0000259" key="6">
    <source>
        <dbReference type="Pfam" id="PF08529"/>
    </source>
</evidence>
<dbReference type="PANTHER" id="PTHR22648">
    <property type="entry name" value="TRANSCRIPTION TERMINATION FACTOR NUSA"/>
    <property type="match status" value="1"/>
</dbReference>
<dbReference type="Gene3D" id="3.30.1480.10">
    <property type="entry name" value="NusA, N-terminal domain"/>
    <property type="match status" value="1"/>
</dbReference>
<dbReference type="GO" id="GO:0003700">
    <property type="term" value="F:DNA-binding transcription factor activity"/>
    <property type="evidence" value="ECO:0007669"/>
    <property type="project" value="InterPro"/>
</dbReference>
<evidence type="ECO:0000256" key="2">
    <source>
        <dbReference type="ARBA" id="ARBA00022490"/>
    </source>
</evidence>
<dbReference type="EMBL" id="LR215043">
    <property type="protein sequence ID" value="VEU78324.1"/>
    <property type="molecule type" value="Genomic_DNA"/>
</dbReference>
<dbReference type="GO" id="GO:0031564">
    <property type="term" value="P:transcription antitermination"/>
    <property type="evidence" value="ECO:0007669"/>
    <property type="project" value="InterPro"/>
</dbReference>
<dbReference type="GO" id="GO:0003723">
    <property type="term" value="F:RNA binding"/>
    <property type="evidence" value="ECO:0007669"/>
    <property type="project" value="UniProtKB-KW"/>
</dbReference>
<evidence type="ECO:0000256" key="1">
    <source>
        <dbReference type="ARBA" id="ARBA00022472"/>
    </source>
</evidence>
<dbReference type="InterPro" id="IPR058582">
    <property type="entry name" value="KH_NusA_2nd"/>
</dbReference>
<dbReference type="SUPFAM" id="SSF69705">
    <property type="entry name" value="Transcription factor NusA, N-terminal domain"/>
    <property type="match status" value="1"/>
</dbReference>
<dbReference type="InterPro" id="IPR025249">
    <property type="entry name" value="TF_NusA_KH_1st"/>
</dbReference>
<evidence type="ECO:0000256" key="5">
    <source>
        <dbReference type="ARBA" id="ARBA00023163"/>
    </source>
</evidence>
<name>A0A449BAV6_9BACT</name>
<evidence type="ECO:0000256" key="3">
    <source>
        <dbReference type="ARBA" id="ARBA00022884"/>
    </source>
</evidence>
<dbReference type="InterPro" id="IPR013735">
    <property type="entry name" value="TF_NusA_N"/>
</dbReference>
<dbReference type="GO" id="GO:0005829">
    <property type="term" value="C:cytosol"/>
    <property type="evidence" value="ECO:0007669"/>
    <property type="project" value="TreeGrafter"/>
</dbReference>
<evidence type="ECO:0000313" key="10">
    <source>
        <dbReference type="Proteomes" id="UP000290876"/>
    </source>
</evidence>
<protein>
    <submittedName>
        <fullName evidence="9">N utilization substance protein A</fullName>
    </submittedName>
</protein>
<gene>
    <name evidence="9" type="primary">nusA</name>
    <name evidence="9" type="ORF">NCTC10184_00566</name>
</gene>
<proteinExistence type="predicted"/>
<keyword evidence="4" id="KW-0805">Transcription regulation</keyword>
<dbReference type="PANTHER" id="PTHR22648:SF0">
    <property type="entry name" value="TRANSCRIPTION TERMINATION_ANTITERMINATION PROTEIN NUSA"/>
    <property type="match status" value="1"/>
</dbReference>
<keyword evidence="5" id="KW-0804">Transcription</keyword>
<feature type="domain" description="NusA-like second KH" evidence="8">
    <location>
        <begin position="313"/>
        <end position="383"/>
    </location>
</feature>
<dbReference type="InterPro" id="IPR036555">
    <property type="entry name" value="NusA_N_sf"/>
</dbReference>
<dbReference type="Pfam" id="PF08529">
    <property type="entry name" value="NusA_N"/>
    <property type="match status" value="1"/>
</dbReference>
<accession>A0A449BAV6</accession>
<keyword evidence="3" id="KW-0694">RNA-binding</keyword>
<evidence type="ECO:0000259" key="8">
    <source>
        <dbReference type="Pfam" id="PF26594"/>
    </source>
</evidence>
<dbReference type="InterPro" id="IPR015946">
    <property type="entry name" value="KH_dom-like_a/b"/>
</dbReference>
<dbReference type="InterPro" id="IPR030842">
    <property type="entry name" value="TF_NusA_bacterial"/>
</dbReference>
<organism evidence="9 10">
    <name type="scientific">Mycoplasmopsis columbinasalis</name>
    <dbReference type="NCBI Taxonomy" id="114880"/>
    <lineage>
        <taxon>Bacteria</taxon>
        <taxon>Bacillati</taxon>
        <taxon>Mycoplasmatota</taxon>
        <taxon>Mycoplasmoidales</taxon>
        <taxon>Metamycoplasmataceae</taxon>
        <taxon>Mycoplasmopsis</taxon>
    </lineage>
</organism>
<dbReference type="Gene3D" id="3.30.300.20">
    <property type="match status" value="2"/>
</dbReference>
<dbReference type="GO" id="GO:0006353">
    <property type="term" value="P:DNA-templated transcription termination"/>
    <property type="evidence" value="ECO:0007669"/>
    <property type="project" value="UniProtKB-KW"/>
</dbReference>
<evidence type="ECO:0000313" key="9">
    <source>
        <dbReference type="EMBL" id="VEU78324.1"/>
    </source>
</evidence>
<keyword evidence="10" id="KW-1185">Reference proteome</keyword>
<dbReference type="RefSeq" id="WP_165001868.1">
    <property type="nucleotide sequence ID" value="NZ_LR215043.1"/>
</dbReference>